<dbReference type="PANTHER" id="PTHR22895:SF0">
    <property type="entry name" value="ARMADILLO REPEAT-CONTAINING PROTEIN 6"/>
    <property type="match status" value="1"/>
</dbReference>
<gene>
    <name evidence="2" type="ORF">NQ315_009323</name>
</gene>
<dbReference type="AlphaFoldDB" id="A0AAV8WH76"/>
<sequence length="462" mass="51793">MVLVISQETFNAAVQENIEDLGLSPEEAVREAVVQFESQGVDLSTIMKELALEPKSFGEVEECLKQLNTLSKSKAPPAKIIEQLNALKEQCEKGIQYKVFAGQHGAYTLLLDIFTNHNDLDLKRYCVKTLVSLMSKQPDLLDHRGIEIIISLLEKDEDIELKRLTLRWTKECCILHEKNRQDIFNANILERLKAMLHEGTTDLLREVMAVCRALVLDDDVRVEFGKSHEHARVIASECLCLLTGLFSRLKDDETLLSELIQTICVLMVRTEFCKKVSDAGGLELIAEAMKNSGKSQKVVKQCFKLLKALAGNDHCKTVMLQRDLAPLIVAALQQNKSYTQVVTAGLSSVAAICLRCPDNSTILFQANIPEVIVDIMKSHPNDKQIQRTGSWAIRNMVSRSQYQCQTFINLGIEDLLHSNLKKFKDIEYDTKSALRDLGCKVDLKEEWTGKGGALNTTSSGKK</sequence>
<dbReference type="SMART" id="SM00185">
    <property type="entry name" value="ARM"/>
    <property type="match status" value="3"/>
</dbReference>
<dbReference type="GO" id="GO:0002244">
    <property type="term" value="P:hematopoietic progenitor cell differentiation"/>
    <property type="evidence" value="ECO:0007669"/>
    <property type="project" value="TreeGrafter"/>
</dbReference>
<evidence type="ECO:0000313" key="2">
    <source>
        <dbReference type="EMBL" id="KAJ8925485.1"/>
    </source>
</evidence>
<dbReference type="EMBL" id="JANEYG010000001">
    <property type="protein sequence ID" value="KAJ8925485.1"/>
    <property type="molecule type" value="Genomic_DNA"/>
</dbReference>
<organism evidence="2 3">
    <name type="scientific">Exocentrus adspersus</name>
    <dbReference type="NCBI Taxonomy" id="1586481"/>
    <lineage>
        <taxon>Eukaryota</taxon>
        <taxon>Metazoa</taxon>
        <taxon>Ecdysozoa</taxon>
        <taxon>Arthropoda</taxon>
        <taxon>Hexapoda</taxon>
        <taxon>Insecta</taxon>
        <taxon>Pterygota</taxon>
        <taxon>Neoptera</taxon>
        <taxon>Endopterygota</taxon>
        <taxon>Coleoptera</taxon>
        <taxon>Polyphaga</taxon>
        <taxon>Cucujiformia</taxon>
        <taxon>Chrysomeloidea</taxon>
        <taxon>Cerambycidae</taxon>
        <taxon>Lamiinae</taxon>
        <taxon>Acanthocinini</taxon>
        <taxon>Exocentrus</taxon>
    </lineage>
</organism>
<evidence type="ECO:0000313" key="3">
    <source>
        <dbReference type="Proteomes" id="UP001159042"/>
    </source>
</evidence>
<reference evidence="2 3" key="1">
    <citation type="journal article" date="2023" name="Insect Mol. Biol.">
        <title>Genome sequencing provides insights into the evolution of gene families encoding plant cell wall-degrading enzymes in longhorned beetles.</title>
        <authorList>
            <person name="Shin N.R."/>
            <person name="Okamura Y."/>
            <person name="Kirsch R."/>
            <person name="Pauchet Y."/>
        </authorList>
    </citation>
    <scope>NUCLEOTIDE SEQUENCE [LARGE SCALE GENOMIC DNA]</scope>
    <source>
        <strain evidence="2">EAD_L_NR</strain>
    </source>
</reference>
<dbReference type="Proteomes" id="UP001159042">
    <property type="component" value="Unassembled WGS sequence"/>
</dbReference>
<name>A0AAV8WH76_9CUCU</name>
<dbReference type="PANTHER" id="PTHR22895">
    <property type="entry name" value="ARMADILLO REPEAT-CONTAINING PROTEIN 6"/>
    <property type="match status" value="1"/>
</dbReference>
<accession>A0AAV8WH76</accession>
<dbReference type="SUPFAM" id="SSF48371">
    <property type="entry name" value="ARM repeat"/>
    <property type="match status" value="1"/>
</dbReference>
<keyword evidence="1" id="KW-0677">Repeat</keyword>
<evidence type="ECO:0008006" key="4">
    <source>
        <dbReference type="Google" id="ProtNLM"/>
    </source>
</evidence>
<dbReference type="Gene3D" id="1.25.10.10">
    <property type="entry name" value="Leucine-rich Repeat Variant"/>
    <property type="match status" value="1"/>
</dbReference>
<evidence type="ECO:0000256" key="1">
    <source>
        <dbReference type="ARBA" id="ARBA00022737"/>
    </source>
</evidence>
<comment type="caution">
    <text evidence="2">The sequence shown here is derived from an EMBL/GenBank/DDBJ whole genome shotgun (WGS) entry which is preliminary data.</text>
</comment>
<dbReference type="InterPro" id="IPR011989">
    <property type="entry name" value="ARM-like"/>
</dbReference>
<dbReference type="InterPro" id="IPR000225">
    <property type="entry name" value="Armadillo"/>
</dbReference>
<dbReference type="InterPro" id="IPR016024">
    <property type="entry name" value="ARM-type_fold"/>
</dbReference>
<keyword evidence="3" id="KW-1185">Reference proteome</keyword>
<proteinExistence type="predicted"/>
<protein>
    <recommendedName>
        <fullName evidence="4">Armadillo repeat-containing protein 6</fullName>
    </recommendedName>
</protein>